<accession>A0AC58PYG7</accession>
<organism evidence="1 2">
    <name type="scientific">Camelus bactrianus</name>
    <name type="common">Bactrian camel</name>
    <dbReference type="NCBI Taxonomy" id="9837"/>
    <lineage>
        <taxon>Eukaryota</taxon>
        <taxon>Metazoa</taxon>
        <taxon>Chordata</taxon>
        <taxon>Craniata</taxon>
        <taxon>Vertebrata</taxon>
        <taxon>Euteleostomi</taxon>
        <taxon>Mammalia</taxon>
        <taxon>Eutheria</taxon>
        <taxon>Laurasiatheria</taxon>
        <taxon>Artiodactyla</taxon>
        <taxon>Tylopoda</taxon>
        <taxon>Camelidae</taxon>
        <taxon>Camelus</taxon>
    </lineage>
</organism>
<proteinExistence type="predicted"/>
<keyword evidence="1" id="KW-1185">Reference proteome</keyword>
<dbReference type="RefSeq" id="XP_074215078.1">
    <property type="nucleotide sequence ID" value="XM_074358977.1"/>
</dbReference>
<protein>
    <submittedName>
        <fullName evidence="2">Uncharacterized protein LOC123615329</fullName>
    </submittedName>
</protein>
<sequence>MVWYRPLLPKKLDARLQSVLGAVPVAPSSLEAHFQVSLLPRGGHCEVRGRMRWRLSGRRTHLSQSTCWRCGARGGAVKSFAEPRADLALLRRHRVRVGWTAGPKLQLQAGDLPHRLLGSATRRVVGSCPRPGPPTVPLCPCHLPWRPGHTCPGPDAHLPGFWPSPSPLRPIPTASRPSRFPLRPSPAFPSLLLPRVLSCRASSPRLQTSPLGRLCPGLAGSADPGGGGGCLELASKRGCSPRPPPLSLPRDPGTSLLSLSCSPRSSSAAWSLFPGLRASSYKAQLLLAKPWENRAPALSLFLSPPSVFLPRGELAEQLHTDVAFYPSYEDCGAVEKRIEDFIESLFIVLESEHLDRATNKFGDKIPLLCIPFEMRDLVGLDTDSSVGMPVTELEVCIQAVRVLAIQKWSLEVSKFLQNAVYIHLRQIWKPVPQHCEKPWQAEGGP</sequence>
<name>A0AC58PYG7_CAMBA</name>
<reference evidence="2" key="1">
    <citation type="submission" date="2025-08" db="UniProtKB">
        <authorList>
            <consortium name="RefSeq"/>
        </authorList>
    </citation>
    <scope>IDENTIFICATION</scope>
    <source>
        <tissue evidence="2">Blood</tissue>
    </source>
</reference>
<dbReference type="Proteomes" id="UP001732780">
    <property type="component" value="Chromosome X"/>
</dbReference>
<evidence type="ECO:0000313" key="1">
    <source>
        <dbReference type="Proteomes" id="UP001732780"/>
    </source>
</evidence>
<gene>
    <name evidence="2" type="primary">LOC123615329</name>
</gene>
<evidence type="ECO:0000313" key="2">
    <source>
        <dbReference type="RefSeq" id="XP_074215078.1"/>
    </source>
</evidence>